<feature type="signal peptide" evidence="6">
    <location>
        <begin position="1"/>
        <end position="23"/>
    </location>
</feature>
<protein>
    <submittedName>
        <fullName evidence="8">Subtilisin-like protein</fullName>
    </submittedName>
</protein>
<dbReference type="PROSITE" id="PS51892">
    <property type="entry name" value="SUBTILASE"/>
    <property type="match status" value="1"/>
</dbReference>
<dbReference type="PRINTS" id="PR00723">
    <property type="entry name" value="SUBTILISIN"/>
</dbReference>
<dbReference type="SUPFAM" id="SSF52743">
    <property type="entry name" value="Subtilisin-like"/>
    <property type="match status" value="1"/>
</dbReference>
<gene>
    <name evidence="8" type="ORF">BCR32DRAFT_285043</name>
</gene>
<dbReference type="GO" id="GO:0006508">
    <property type="term" value="P:proteolysis"/>
    <property type="evidence" value="ECO:0007669"/>
    <property type="project" value="UniProtKB-KW"/>
</dbReference>
<evidence type="ECO:0000256" key="5">
    <source>
        <dbReference type="PROSITE-ProRule" id="PRU01240"/>
    </source>
</evidence>
<evidence type="ECO:0000256" key="3">
    <source>
        <dbReference type="ARBA" id="ARBA00022801"/>
    </source>
</evidence>
<dbReference type="EMBL" id="MCFG01000348">
    <property type="protein sequence ID" value="ORX75595.1"/>
    <property type="molecule type" value="Genomic_DNA"/>
</dbReference>
<dbReference type="InterPro" id="IPR015500">
    <property type="entry name" value="Peptidase_S8_subtilisin-rel"/>
</dbReference>
<keyword evidence="4 5" id="KW-0720">Serine protease</keyword>
<dbReference type="GO" id="GO:0004252">
    <property type="term" value="F:serine-type endopeptidase activity"/>
    <property type="evidence" value="ECO:0007669"/>
    <property type="project" value="UniProtKB-UniRule"/>
</dbReference>
<evidence type="ECO:0000256" key="2">
    <source>
        <dbReference type="ARBA" id="ARBA00022670"/>
    </source>
</evidence>
<evidence type="ECO:0000256" key="1">
    <source>
        <dbReference type="ARBA" id="ARBA00011073"/>
    </source>
</evidence>
<dbReference type="OrthoDB" id="206201at2759"/>
<dbReference type="STRING" id="1754192.A0A1Y1WQB8"/>
<dbReference type="AlphaFoldDB" id="A0A1Y1WQB8"/>
<proteinExistence type="inferred from homology"/>
<comment type="caution">
    <text evidence="8">The sequence shown here is derived from an EMBL/GenBank/DDBJ whole genome shotgun (WGS) entry which is preliminary data.</text>
</comment>
<evidence type="ECO:0000259" key="7">
    <source>
        <dbReference type="Pfam" id="PF00082"/>
    </source>
</evidence>
<evidence type="ECO:0000256" key="4">
    <source>
        <dbReference type="ARBA" id="ARBA00022825"/>
    </source>
</evidence>
<feature type="active site" description="Charge relay system" evidence="5">
    <location>
        <position position="497"/>
    </location>
</feature>
<dbReference type="Gene3D" id="3.40.50.200">
    <property type="entry name" value="Peptidase S8/S53 domain"/>
    <property type="match status" value="1"/>
</dbReference>
<keyword evidence="2 5" id="KW-0645">Protease</keyword>
<organism evidence="8 9">
    <name type="scientific">Anaeromyces robustus</name>
    <dbReference type="NCBI Taxonomy" id="1754192"/>
    <lineage>
        <taxon>Eukaryota</taxon>
        <taxon>Fungi</taxon>
        <taxon>Fungi incertae sedis</taxon>
        <taxon>Chytridiomycota</taxon>
        <taxon>Chytridiomycota incertae sedis</taxon>
        <taxon>Neocallimastigomycetes</taxon>
        <taxon>Neocallimastigales</taxon>
        <taxon>Neocallimastigaceae</taxon>
        <taxon>Anaeromyces</taxon>
    </lineage>
</organism>
<dbReference type="Pfam" id="PF00082">
    <property type="entry name" value="Peptidase_S8"/>
    <property type="match status" value="1"/>
</dbReference>
<dbReference type="PANTHER" id="PTHR43806:SF11">
    <property type="entry name" value="CEREVISIN-RELATED"/>
    <property type="match status" value="1"/>
</dbReference>
<dbReference type="InterPro" id="IPR000209">
    <property type="entry name" value="Peptidase_S8/S53_dom"/>
</dbReference>
<evidence type="ECO:0000313" key="9">
    <source>
        <dbReference type="Proteomes" id="UP000193944"/>
    </source>
</evidence>
<keyword evidence="3 5" id="KW-0378">Hydrolase</keyword>
<accession>A0A1Y1WQB8</accession>
<sequence>MSNCFFLLTIIVLFNYFILNVLAENSYYIISIRRNSKDVEYDKASEEVQNSIDKLVNDRMNDIYDIISKNRESYINENGKIDEKLNELDETLQLIKKRNVINSTIKKTQFKFINKNRISKQKINKKEKREEEFIPLESKLVIHICPVSNYYVIIAYLSDTVVPKIKALPNVISCLKSQTLKNHRSINHFSSSSSSSFSSSIKKENKKRALNTKIYNEEEILKETQWKGLGVQELEFNFELRNTHLSLISQANFNESAHLIYDNNYYYPASAGKGIDIYIIDDGLDISSSKANFDTYEGTPDERIIQCDGLFYDGQYHDVDKNNCNTDLEVKGYINHGTVVSIAAAGTLNGVAKKANIHMLAIDINSYDILTALDHVKQYAIPHKTVVNISSGCEGDHCPGGPVQDKVKELVDLGIIIFVSAGNSSSDGCHNKVFAGCEGVIPIGALNDVFFEESIEYIYRIGGYSSFGKCVQFFAPGAISVTDKTLDYIIFDDMGTSFSSPIVAGVAATIMSENLDINYDFTWIKNKLIELSIKDVIKGLDPNTPNRMINNGKRIIYGNPRCDDPSGEYHCQNQCCSKHGVCINPKSPDFFFKLLCDVDKGCNSEYGYCQKGY</sequence>
<comment type="similarity">
    <text evidence="1 5">Belongs to the peptidase S8 family.</text>
</comment>
<dbReference type="PANTHER" id="PTHR43806">
    <property type="entry name" value="PEPTIDASE S8"/>
    <property type="match status" value="1"/>
</dbReference>
<dbReference type="InterPro" id="IPR036852">
    <property type="entry name" value="Peptidase_S8/S53_dom_sf"/>
</dbReference>
<evidence type="ECO:0000313" key="8">
    <source>
        <dbReference type="EMBL" id="ORX75595.1"/>
    </source>
</evidence>
<feature type="active site" description="Charge relay system" evidence="5">
    <location>
        <position position="281"/>
    </location>
</feature>
<keyword evidence="6" id="KW-0732">Signal</keyword>
<keyword evidence="9" id="KW-1185">Reference proteome</keyword>
<reference evidence="8 9" key="1">
    <citation type="submission" date="2016-08" db="EMBL/GenBank/DDBJ databases">
        <title>A Parts List for Fungal Cellulosomes Revealed by Comparative Genomics.</title>
        <authorList>
            <consortium name="DOE Joint Genome Institute"/>
            <person name="Haitjema C.H."/>
            <person name="Gilmore S.P."/>
            <person name="Henske J.K."/>
            <person name="Solomon K.V."/>
            <person name="De Groot R."/>
            <person name="Kuo A."/>
            <person name="Mondo S.J."/>
            <person name="Salamov A.A."/>
            <person name="Labutti K."/>
            <person name="Zhao Z."/>
            <person name="Chiniquy J."/>
            <person name="Barry K."/>
            <person name="Brewer H.M."/>
            <person name="Purvine S.O."/>
            <person name="Wright A.T."/>
            <person name="Boxma B."/>
            <person name="Van Alen T."/>
            <person name="Hackstein J.H."/>
            <person name="Baker S.E."/>
            <person name="Grigoriev I.V."/>
            <person name="O'Malley M.A."/>
        </authorList>
    </citation>
    <scope>NUCLEOTIDE SEQUENCE [LARGE SCALE GENOMIC DNA]</scope>
    <source>
        <strain evidence="8 9">S4</strain>
    </source>
</reference>
<dbReference type="Proteomes" id="UP000193944">
    <property type="component" value="Unassembled WGS sequence"/>
</dbReference>
<feature type="chain" id="PRO_5012395219" evidence="6">
    <location>
        <begin position="24"/>
        <end position="613"/>
    </location>
</feature>
<name>A0A1Y1WQB8_9FUNG</name>
<evidence type="ECO:0000256" key="6">
    <source>
        <dbReference type="SAM" id="SignalP"/>
    </source>
</evidence>
<dbReference type="GO" id="GO:0005615">
    <property type="term" value="C:extracellular space"/>
    <property type="evidence" value="ECO:0007669"/>
    <property type="project" value="TreeGrafter"/>
</dbReference>
<dbReference type="InterPro" id="IPR050131">
    <property type="entry name" value="Peptidase_S8_subtilisin-like"/>
</dbReference>
<feature type="active site" description="Charge relay system" evidence="5">
    <location>
        <position position="336"/>
    </location>
</feature>
<reference evidence="8 9" key="2">
    <citation type="submission" date="2016-08" db="EMBL/GenBank/DDBJ databases">
        <title>Pervasive Adenine N6-methylation of Active Genes in Fungi.</title>
        <authorList>
            <consortium name="DOE Joint Genome Institute"/>
            <person name="Mondo S.J."/>
            <person name="Dannebaum R.O."/>
            <person name="Kuo R.C."/>
            <person name="Labutti K."/>
            <person name="Haridas S."/>
            <person name="Kuo A."/>
            <person name="Salamov A."/>
            <person name="Ahrendt S.R."/>
            <person name="Lipzen A."/>
            <person name="Sullivan W."/>
            <person name="Andreopoulos W.B."/>
            <person name="Clum A."/>
            <person name="Lindquist E."/>
            <person name="Daum C."/>
            <person name="Ramamoorthy G.K."/>
            <person name="Gryganskyi A."/>
            <person name="Culley D."/>
            <person name="Magnuson J.K."/>
            <person name="James T.Y."/>
            <person name="O'Malley M.A."/>
            <person name="Stajich J.E."/>
            <person name="Spatafora J.W."/>
            <person name="Visel A."/>
            <person name="Grigoriev I.V."/>
        </authorList>
    </citation>
    <scope>NUCLEOTIDE SEQUENCE [LARGE SCALE GENOMIC DNA]</scope>
    <source>
        <strain evidence="8 9">S4</strain>
    </source>
</reference>
<dbReference type="PROSITE" id="PS00138">
    <property type="entry name" value="SUBTILASE_SER"/>
    <property type="match status" value="1"/>
</dbReference>
<feature type="domain" description="Peptidase S8/S53" evidence="7">
    <location>
        <begin position="272"/>
        <end position="516"/>
    </location>
</feature>
<dbReference type="InterPro" id="IPR023828">
    <property type="entry name" value="Peptidase_S8_Ser-AS"/>
</dbReference>